<sequence length="260" mass="28595">MKTSNGYALITGASGGIGFDLAVLMASKGHNLILTARSEEKIANLARQLSKTHGIESVVFPADLSVEDDREKLLEFIRNNNYHIEILVNNAGFGDLGPFEHADWDKTHQMIQLNITALSHLTRVLIPGMRKFKSGRILNVASVAAFMPGPLMAVYYASKAYVLSFSEALAGELRGSGITVTTLCPGPVATGFQEKAEFNDPTLMKILKPATPAEVAEYGYKAMIKGKRLAIHGLMNRFMIFSLRFSPRRMVSDLVKRLHQ</sequence>
<evidence type="ECO:0000256" key="2">
    <source>
        <dbReference type="ARBA" id="ARBA00023002"/>
    </source>
</evidence>
<reference evidence="5" key="1">
    <citation type="journal article" date="2015" name="Genome Announc.">
        <title>Draft Genome Sequence of Bacteroidales Strain TBC1, a Novel Isolate from a Methanogenic Wastewater Treatment System.</title>
        <authorList>
            <person name="Tourlousse D.M."/>
            <person name="Matsuura N."/>
            <person name="Sun L."/>
            <person name="Toyonaga M."/>
            <person name="Kuroda K."/>
            <person name="Ohashi A."/>
            <person name="Cruz R."/>
            <person name="Yamaguchi T."/>
            <person name="Sekiguchi Y."/>
        </authorList>
    </citation>
    <scope>NUCLEOTIDE SEQUENCE [LARGE SCALE GENOMIC DNA]</scope>
    <source>
        <strain evidence="5">TBC1</strain>
    </source>
</reference>
<keyword evidence="6" id="KW-1185">Reference proteome</keyword>
<dbReference type="PANTHER" id="PTHR44196:SF2">
    <property type="entry name" value="SHORT-CHAIN DEHYDROGENASE-RELATED"/>
    <property type="match status" value="1"/>
</dbReference>
<dbReference type="PANTHER" id="PTHR44196">
    <property type="entry name" value="DEHYDROGENASE/REDUCTASE SDR FAMILY MEMBER 7B"/>
    <property type="match status" value="1"/>
</dbReference>
<evidence type="ECO:0000259" key="4">
    <source>
        <dbReference type="SMART" id="SM00822"/>
    </source>
</evidence>
<evidence type="ECO:0000313" key="6">
    <source>
        <dbReference type="Proteomes" id="UP000053091"/>
    </source>
</evidence>
<dbReference type="PATRIC" id="fig|1678841.3.peg.1498"/>
<dbReference type="CDD" id="cd05233">
    <property type="entry name" value="SDR_c"/>
    <property type="match status" value="1"/>
</dbReference>
<accession>A0A0S7BS13</accession>
<dbReference type="PIRSF" id="PIRSF000126">
    <property type="entry name" value="11-beta-HSD1"/>
    <property type="match status" value="1"/>
</dbReference>
<dbReference type="PRINTS" id="PR00080">
    <property type="entry name" value="SDRFAMILY"/>
</dbReference>
<proteinExistence type="inferred from homology"/>
<dbReference type="InterPro" id="IPR036291">
    <property type="entry name" value="NAD(P)-bd_dom_sf"/>
</dbReference>
<dbReference type="GO" id="GO:0016020">
    <property type="term" value="C:membrane"/>
    <property type="evidence" value="ECO:0007669"/>
    <property type="project" value="TreeGrafter"/>
</dbReference>
<gene>
    <name evidence="5" type="ORF">TBC1_111323</name>
</gene>
<dbReference type="STRING" id="1678841.TBC1_111323"/>
<organism evidence="5">
    <name type="scientific">Lentimicrobium saccharophilum</name>
    <dbReference type="NCBI Taxonomy" id="1678841"/>
    <lineage>
        <taxon>Bacteria</taxon>
        <taxon>Pseudomonadati</taxon>
        <taxon>Bacteroidota</taxon>
        <taxon>Bacteroidia</taxon>
        <taxon>Bacteroidales</taxon>
        <taxon>Lentimicrobiaceae</taxon>
        <taxon>Lentimicrobium</taxon>
    </lineage>
</organism>
<dbReference type="SUPFAM" id="SSF51735">
    <property type="entry name" value="NAD(P)-binding Rossmann-fold domains"/>
    <property type="match status" value="1"/>
</dbReference>
<dbReference type="InterPro" id="IPR002347">
    <property type="entry name" value="SDR_fam"/>
</dbReference>
<dbReference type="AlphaFoldDB" id="A0A0S7BS13"/>
<evidence type="ECO:0000313" key="5">
    <source>
        <dbReference type="EMBL" id="GAP43181.1"/>
    </source>
</evidence>
<comment type="similarity">
    <text evidence="1 3">Belongs to the short-chain dehydrogenases/reductases (SDR) family.</text>
</comment>
<name>A0A0S7BS13_9BACT</name>
<dbReference type="EMBL" id="DF968182">
    <property type="protein sequence ID" value="GAP43181.1"/>
    <property type="molecule type" value="Genomic_DNA"/>
</dbReference>
<feature type="domain" description="Ketoreductase" evidence="4">
    <location>
        <begin position="6"/>
        <end position="192"/>
    </location>
</feature>
<dbReference type="GO" id="GO:0016491">
    <property type="term" value="F:oxidoreductase activity"/>
    <property type="evidence" value="ECO:0007669"/>
    <property type="project" value="UniProtKB-KW"/>
</dbReference>
<evidence type="ECO:0000256" key="1">
    <source>
        <dbReference type="ARBA" id="ARBA00006484"/>
    </source>
</evidence>
<evidence type="ECO:0000256" key="3">
    <source>
        <dbReference type="RuleBase" id="RU000363"/>
    </source>
</evidence>
<dbReference type="Gene3D" id="3.40.50.720">
    <property type="entry name" value="NAD(P)-binding Rossmann-like Domain"/>
    <property type="match status" value="1"/>
</dbReference>
<protein>
    <submittedName>
        <fullName evidence="5">Short-chain dehydrogenase</fullName>
    </submittedName>
</protein>
<dbReference type="PRINTS" id="PR00081">
    <property type="entry name" value="GDHRDH"/>
</dbReference>
<dbReference type="OrthoDB" id="9808814at2"/>
<dbReference type="Pfam" id="PF00106">
    <property type="entry name" value="adh_short"/>
    <property type="match status" value="1"/>
</dbReference>
<dbReference type="SMART" id="SM00822">
    <property type="entry name" value="PKS_KR"/>
    <property type="match status" value="1"/>
</dbReference>
<dbReference type="InterPro" id="IPR057326">
    <property type="entry name" value="KR_dom"/>
</dbReference>
<keyword evidence="2" id="KW-0560">Oxidoreductase</keyword>
<dbReference type="Proteomes" id="UP000053091">
    <property type="component" value="Unassembled WGS sequence"/>
</dbReference>
<dbReference type="RefSeq" id="WP_062039991.1">
    <property type="nucleotide sequence ID" value="NZ_DF968182.1"/>
</dbReference>